<comment type="subunit">
    <text evidence="2 5">Part of the 50S ribosomal subunit.</text>
</comment>
<evidence type="ECO:0000256" key="2">
    <source>
        <dbReference type="ARBA" id="ARBA00011838"/>
    </source>
</evidence>
<evidence type="ECO:0000313" key="9">
    <source>
        <dbReference type="Proteomes" id="UP000503399"/>
    </source>
</evidence>
<keyword evidence="3 5" id="KW-0689">Ribosomal protein</keyword>
<dbReference type="InterPro" id="IPR036919">
    <property type="entry name" value="Ribo_uL30_ferredoxin-like_sf"/>
</dbReference>
<gene>
    <name evidence="5 8" type="primary">rpmD</name>
    <name evidence="8" type="ORF">R50_2433</name>
</gene>
<keyword evidence="4 5" id="KW-0687">Ribonucleoprotein</keyword>
<dbReference type="PROSITE" id="PS00634">
    <property type="entry name" value="RIBOSOMAL_L30"/>
    <property type="match status" value="1"/>
</dbReference>
<dbReference type="PIRSF" id="PIRSF002211">
    <property type="entry name" value="Ribosomal_L30_bac-type"/>
    <property type="match status" value="1"/>
</dbReference>
<dbReference type="KEGG" id="hfv:R50_2433"/>
<dbReference type="HAMAP" id="MF_01371_B">
    <property type="entry name" value="Ribosomal_uL30_B"/>
    <property type="match status" value="1"/>
</dbReference>
<evidence type="ECO:0000256" key="5">
    <source>
        <dbReference type="HAMAP-Rule" id="MF_01371"/>
    </source>
</evidence>
<evidence type="ECO:0000256" key="1">
    <source>
        <dbReference type="ARBA" id="ARBA00007594"/>
    </source>
</evidence>
<dbReference type="Gene3D" id="3.30.1390.20">
    <property type="entry name" value="Ribosomal protein L30, ferredoxin-like fold domain"/>
    <property type="match status" value="1"/>
</dbReference>
<evidence type="ECO:0000256" key="3">
    <source>
        <dbReference type="ARBA" id="ARBA00022980"/>
    </source>
</evidence>
<proteinExistence type="inferred from homology"/>
<dbReference type="PANTHER" id="PTHR15892">
    <property type="entry name" value="MITOCHONDRIAL RIBOSOMAL PROTEIN L30"/>
    <property type="match status" value="1"/>
</dbReference>
<evidence type="ECO:0000313" key="8">
    <source>
        <dbReference type="EMBL" id="CAB1129930.1"/>
    </source>
</evidence>
<accession>A0A6F8ZK02</accession>
<dbReference type="InterPro" id="IPR016082">
    <property type="entry name" value="Ribosomal_uL30_ferredoxin-like"/>
</dbReference>
<dbReference type="GO" id="GO:0006412">
    <property type="term" value="P:translation"/>
    <property type="evidence" value="ECO:0007669"/>
    <property type="project" value="UniProtKB-UniRule"/>
</dbReference>
<keyword evidence="9" id="KW-1185">Reference proteome</keyword>
<protein>
    <recommendedName>
        <fullName evidence="5">Large ribosomal subunit protein uL30</fullName>
    </recommendedName>
</protein>
<sequence length="62" mass="7359">MAKQLRITLVRSLIGHPPDQRETVHRLGLRKMWHYVEHDDTPSIRGMVHKVRHLVRVEEIGE</sequence>
<dbReference type="AlphaFoldDB" id="A0A6F8ZK02"/>
<evidence type="ECO:0000256" key="4">
    <source>
        <dbReference type="ARBA" id="ARBA00023274"/>
    </source>
</evidence>
<dbReference type="Pfam" id="PF00327">
    <property type="entry name" value="Ribosomal_L30"/>
    <property type="match status" value="1"/>
</dbReference>
<name>A0A6F8ZK02_9FIRM</name>
<dbReference type="GO" id="GO:0022625">
    <property type="term" value="C:cytosolic large ribosomal subunit"/>
    <property type="evidence" value="ECO:0007669"/>
    <property type="project" value="TreeGrafter"/>
</dbReference>
<dbReference type="GO" id="GO:0003735">
    <property type="term" value="F:structural constituent of ribosome"/>
    <property type="evidence" value="ECO:0007669"/>
    <property type="project" value="InterPro"/>
</dbReference>
<dbReference type="InterPro" id="IPR005996">
    <property type="entry name" value="Ribosomal_uL30_bac-type"/>
</dbReference>
<dbReference type="NCBIfam" id="TIGR01308">
    <property type="entry name" value="rpmD_bact"/>
    <property type="match status" value="1"/>
</dbReference>
<dbReference type="EMBL" id="LR778114">
    <property type="protein sequence ID" value="CAB1129930.1"/>
    <property type="molecule type" value="Genomic_DNA"/>
</dbReference>
<dbReference type="PANTHER" id="PTHR15892:SF2">
    <property type="entry name" value="LARGE RIBOSOMAL SUBUNIT PROTEIN UL30M"/>
    <property type="match status" value="1"/>
</dbReference>
<organism evidence="8 9">
    <name type="scientific">Candidatus Hydrogenisulfobacillus filiaventi</name>
    <dbReference type="NCBI Taxonomy" id="2707344"/>
    <lineage>
        <taxon>Bacteria</taxon>
        <taxon>Bacillati</taxon>
        <taxon>Bacillota</taxon>
        <taxon>Clostridia</taxon>
        <taxon>Eubacteriales</taxon>
        <taxon>Clostridiales Family XVII. Incertae Sedis</taxon>
        <taxon>Candidatus Hydrogenisulfobacillus</taxon>
    </lineage>
</organism>
<evidence type="ECO:0000259" key="7">
    <source>
        <dbReference type="Pfam" id="PF00327"/>
    </source>
</evidence>
<dbReference type="InterPro" id="IPR018038">
    <property type="entry name" value="Ribosomal_uL30_CS"/>
</dbReference>
<reference evidence="8 9" key="1">
    <citation type="submission" date="2020-02" db="EMBL/GenBank/DDBJ databases">
        <authorList>
            <person name="Hogendoorn C."/>
        </authorList>
    </citation>
    <scope>NUCLEOTIDE SEQUENCE [LARGE SCALE GENOMIC DNA]</scope>
    <source>
        <strain evidence="8">R501</strain>
    </source>
</reference>
<dbReference type="CDD" id="cd01658">
    <property type="entry name" value="Ribosomal_L30"/>
    <property type="match status" value="1"/>
</dbReference>
<dbReference type="SUPFAM" id="SSF55129">
    <property type="entry name" value="Ribosomal protein L30p/L7e"/>
    <property type="match status" value="1"/>
</dbReference>
<evidence type="ECO:0000256" key="6">
    <source>
        <dbReference type="RuleBase" id="RU003734"/>
    </source>
</evidence>
<dbReference type="Proteomes" id="UP000503399">
    <property type="component" value="Chromosome"/>
</dbReference>
<feature type="domain" description="Large ribosomal subunit protein uL30-like ferredoxin-like fold" evidence="7">
    <location>
        <begin position="5"/>
        <end position="55"/>
    </location>
</feature>
<dbReference type="FunFam" id="3.30.1390.20:FF:000001">
    <property type="entry name" value="50S ribosomal protein L30"/>
    <property type="match status" value="1"/>
</dbReference>
<comment type="similarity">
    <text evidence="1 5 6">Belongs to the universal ribosomal protein uL30 family.</text>
</comment>